<feature type="non-terminal residue" evidence="1">
    <location>
        <position position="1"/>
    </location>
</feature>
<protein>
    <submittedName>
        <fullName evidence="1">Type IV secretion protein Rhs</fullName>
    </submittedName>
</protein>
<proteinExistence type="predicted"/>
<accession>A0ABR6VEM4</accession>
<dbReference type="InterPro" id="IPR022385">
    <property type="entry name" value="Rhs_assc_core"/>
</dbReference>
<gene>
    <name evidence="1" type="ORF">HU747_25435</name>
</gene>
<reference evidence="1 2" key="1">
    <citation type="journal article" date="2020" name="Microorganisms">
        <title>Reliable Identification of Environmental Pseudomonas Isolates Using the rpoD Gene.</title>
        <authorList>
            <consortium name="The Broad Institute Genome Sequencing Platform"/>
            <person name="Girard L."/>
            <person name="Lood C."/>
            <person name="Rokni-Zadeh H."/>
            <person name="van Noort V."/>
            <person name="Lavigne R."/>
            <person name="De Mot R."/>
        </authorList>
    </citation>
    <scope>NUCLEOTIDE SEQUENCE [LARGE SCALE GENOMIC DNA]</scope>
    <source>
        <strain evidence="1 2">RW7P2</strain>
    </source>
</reference>
<dbReference type="RefSeq" id="WP_276569329.1">
    <property type="nucleotide sequence ID" value="NZ_JABWRS010000045.1"/>
</dbReference>
<keyword evidence="2" id="KW-1185">Reference proteome</keyword>
<evidence type="ECO:0000313" key="1">
    <source>
        <dbReference type="EMBL" id="MBC3478926.1"/>
    </source>
</evidence>
<dbReference type="Gene3D" id="2.180.10.10">
    <property type="entry name" value="RHS repeat-associated core"/>
    <property type="match status" value="1"/>
</dbReference>
<organism evidence="1 2">
    <name type="scientific">Pseudomonas taiwanensis</name>
    <dbReference type="NCBI Taxonomy" id="470150"/>
    <lineage>
        <taxon>Bacteria</taxon>
        <taxon>Pseudomonadati</taxon>
        <taxon>Pseudomonadota</taxon>
        <taxon>Gammaproteobacteria</taxon>
        <taxon>Pseudomonadales</taxon>
        <taxon>Pseudomonadaceae</taxon>
        <taxon>Pseudomonas</taxon>
    </lineage>
</organism>
<name>A0ABR6VEM4_9PSED</name>
<evidence type="ECO:0000313" key="2">
    <source>
        <dbReference type="Proteomes" id="UP000628086"/>
    </source>
</evidence>
<comment type="caution">
    <text evidence="1">The sequence shown here is derived from an EMBL/GenBank/DDBJ whole genome shotgun (WGS) entry which is preliminary data.</text>
</comment>
<dbReference type="Proteomes" id="UP000628086">
    <property type="component" value="Unassembled WGS sequence"/>
</dbReference>
<dbReference type="NCBIfam" id="TIGR03696">
    <property type="entry name" value="Rhs_assc_core"/>
    <property type="match status" value="1"/>
</dbReference>
<sequence length="146" mass="16772">FVSQDPISYFGGLNLYRYVPNPVGWIDPWGLARIKNAVDGDRRHQQFNETIRKKHPNATIQSECYLRDEKGKSVRDPITEERRRVDTAVIENGQATTYEVTSLTADKTEQIQKELNIRLEGGTYIRDRSTKKLIPVVGESEIVRLP</sequence>
<dbReference type="EMBL" id="JABWRS010000045">
    <property type="protein sequence ID" value="MBC3478926.1"/>
    <property type="molecule type" value="Genomic_DNA"/>
</dbReference>